<comment type="caution">
    <text evidence="4">The sequence shown here is derived from an EMBL/GenBank/DDBJ whole genome shotgun (WGS) entry which is preliminary data.</text>
</comment>
<dbReference type="PATRIC" id="fig|33934.7.peg.1715"/>
<feature type="region of interest" description="Disordered" evidence="2">
    <location>
        <begin position="315"/>
        <end position="339"/>
    </location>
</feature>
<name>A0A178TMB3_9BACL</name>
<evidence type="ECO:0000313" key="5">
    <source>
        <dbReference type="Proteomes" id="UP000078336"/>
    </source>
</evidence>
<gene>
    <name evidence="4" type="ORF">TAF16_0235</name>
</gene>
<evidence type="ECO:0000256" key="2">
    <source>
        <dbReference type="SAM" id="MobiDB-lite"/>
    </source>
</evidence>
<dbReference type="EMBL" id="LUCQ01000018">
    <property type="protein sequence ID" value="OAO82615.1"/>
    <property type="molecule type" value="Genomic_DNA"/>
</dbReference>
<keyword evidence="5" id="KW-1185">Reference proteome</keyword>
<evidence type="ECO:0000313" key="4">
    <source>
        <dbReference type="EMBL" id="OAO82615.1"/>
    </source>
</evidence>
<feature type="compositionally biased region" description="Low complexity" evidence="2">
    <location>
        <begin position="330"/>
        <end position="339"/>
    </location>
</feature>
<proteinExistence type="predicted"/>
<accession>A0A178TMB3</accession>
<evidence type="ECO:0000259" key="3">
    <source>
        <dbReference type="Pfam" id="PF18847"/>
    </source>
</evidence>
<dbReference type="InterPro" id="IPR041311">
    <property type="entry name" value="LPD29"/>
</dbReference>
<dbReference type="AlphaFoldDB" id="A0A178TMB3"/>
<evidence type="ECO:0000256" key="1">
    <source>
        <dbReference type="SAM" id="Coils"/>
    </source>
</evidence>
<feature type="domain" description="Large polyvalent protein associated" evidence="3">
    <location>
        <begin position="2"/>
        <end position="59"/>
    </location>
</feature>
<dbReference type="Pfam" id="PF18847">
    <property type="entry name" value="LPD29"/>
    <property type="match status" value="1"/>
</dbReference>
<reference evidence="4 5" key="1">
    <citation type="submission" date="2016-03" db="EMBL/GenBank/DDBJ databases">
        <title>Spore heat resistance.</title>
        <authorList>
            <person name="Boekhorst J."/>
            <person name="Berendsen E.M."/>
            <person name="Wells-Bennik M.H."/>
            <person name="Kuipers O.P."/>
        </authorList>
    </citation>
    <scope>NUCLEOTIDE SEQUENCE [LARGE SCALE GENOMIC DNA]</scope>
    <source>
        <strain evidence="4 5">AF16</strain>
    </source>
</reference>
<feature type="coiled-coil region" evidence="1">
    <location>
        <begin position="112"/>
        <end position="143"/>
    </location>
</feature>
<protein>
    <recommendedName>
        <fullName evidence="3">Large polyvalent protein associated domain-containing protein</fullName>
    </recommendedName>
</protein>
<dbReference type="Proteomes" id="UP000078336">
    <property type="component" value="Unassembled WGS sequence"/>
</dbReference>
<dbReference type="OrthoDB" id="1956935at2"/>
<dbReference type="RefSeq" id="WP_064213925.1">
    <property type="nucleotide sequence ID" value="NZ_LUCQ01000018.1"/>
</dbReference>
<feature type="compositionally biased region" description="Basic and acidic residues" evidence="2">
    <location>
        <begin position="315"/>
        <end position="329"/>
    </location>
</feature>
<sequence>MMNTKETAKKIRQELKEKFPFTKFSVRCERSGSINVSWTDFPTERAVEDVVSKYEQVQRCEVTGEILSGGNLFVFTCQTWTEEMKKKIETEVRNNYGESYLNDRACYYRAFNETAEKMYQEYLETLENQKEASKQTKKTQQEQQQADVKATYTLNEELNGIEITFNTVPSEEVRNELKTNGFRWSKYKKVWYAKQTAERLEFAKMLAGEAKEQTEEVTELAEATQECEHHETLADAYNVHKSLIDLIATNRQFNDTLRMTDLKPYVVILQNAYYDVKENNKYSFVQSIDVYNAVNALQNSELFNILKSEYITGSEHDNTQQAEERKEAQESINIDNNQQENEQEVFSIIPKVQENALNLQFFSNPTSSGDVLNLFDNIDLTQEKTLISDEDREHINKLEESYRATLSVFENHLQQLQELHGQYGDYFDVTEETFSFLRGDVHEIEKRIECLKSDFISKICRYFTKKYNITIDYESIRNKYNTLVTSQEIISEIIEQLDGFSFIEKAQQEIKSQLQKETSYIKTKVKNNKISLNNFFYIDSFEIQFGKYKISYNSYDRAIILFKALYLFDSGAINLSEELKERVKSLRYSENNNVFTTHELNMKKIKSIKLYKNGRVDIEFTSSHYAREFAKDFLNIVKAA</sequence>
<organism evidence="4 5">
    <name type="scientific">Anoxybacillus flavithermus</name>
    <dbReference type="NCBI Taxonomy" id="33934"/>
    <lineage>
        <taxon>Bacteria</taxon>
        <taxon>Bacillati</taxon>
        <taxon>Bacillota</taxon>
        <taxon>Bacilli</taxon>
        <taxon>Bacillales</taxon>
        <taxon>Anoxybacillaceae</taxon>
        <taxon>Anoxybacillus</taxon>
    </lineage>
</organism>
<keyword evidence="1" id="KW-0175">Coiled coil</keyword>